<evidence type="ECO:0000256" key="8">
    <source>
        <dbReference type="ARBA" id="ARBA00023136"/>
    </source>
</evidence>
<dbReference type="PANTHER" id="PTHR32361:SF9">
    <property type="entry name" value="FERRIC REDUCTASE TRANSMEMBRANE COMPONENT 3-RELATED"/>
    <property type="match status" value="1"/>
</dbReference>
<feature type="transmembrane region" description="Helical" evidence="9">
    <location>
        <begin position="194"/>
        <end position="213"/>
    </location>
</feature>
<protein>
    <submittedName>
        <fullName evidence="13">BgTH12-00689</fullName>
    </submittedName>
</protein>
<feature type="domain" description="FAD-binding 8" evidence="11">
    <location>
        <begin position="291"/>
        <end position="365"/>
    </location>
</feature>
<accession>A0A9W4GH10</accession>
<dbReference type="EMBL" id="CAJHIT010000009">
    <property type="protein sequence ID" value="CAD6505194.1"/>
    <property type="molecule type" value="Genomic_DNA"/>
</dbReference>
<evidence type="ECO:0000313" key="13">
    <source>
        <dbReference type="EMBL" id="CAD6505194.1"/>
    </source>
</evidence>
<dbReference type="Pfam" id="PF08030">
    <property type="entry name" value="NAD_binding_6"/>
    <property type="match status" value="1"/>
</dbReference>
<evidence type="ECO:0000256" key="7">
    <source>
        <dbReference type="ARBA" id="ARBA00023065"/>
    </source>
</evidence>
<dbReference type="SFLD" id="SFLDG01168">
    <property type="entry name" value="Ferric_reductase_subgroup_(FRE"/>
    <property type="match status" value="1"/>
</dbReference>
<evidence type="ECO:0000259" key="11">
    <source>
        <dbReference type="Pfam" id="PF08022"/>
    </source>
</evidence>
<feature type="domain" description="Ferric oxidoreductase" evidence="10">
    <location>
        <begin position="121"/>
        <end position="235"/>
    </location>
</feature>
<comment type="caution">
    <text evidence="13">The sequence shown here is derived from an EMBL/GenBank/DDBJ whole genome shotgun (WGS) entry which is preliminary data.</text>
</comment>
<evidence type="ECO:0000256" key="1">
    <source>
        <dbReference type="ARBA" id="ARBA00004141"/>
    </source>
</evidence>
<dbReference type="GO" id="GO:0006826">
    <property type="term" value="P:iron ion transport"/>
    <property type="evidence" value="ECO:0007669"/>
    <property type="project" value="TreeGrafter"/>
</dbReference>
<dbReference type="GO" id="GO:0015677">
    <property type="term" value="P:copper ion import"/>
    <property type="evidence" value="ECO:0007669"/>
    <property type="project" value="TreeGrafter"/>
</dbReference>
<name>A0A9W4GH10_BLUGR</name>
<keyword evidence="6" id="KW-0560">Oxidoreductase</keyword>
<feature type="domain" description="Ferric reductase NAD binding" evidence="12">
    <location>
        <begin position="372"/>
        <end position="545"/>
    </location>
</feature>
<dbReference type="AlphaFoldDB" id="A0A9W4GH10"/>
<dbReference type="Pfam" id="PF01794">
    <property type="entry name" value="Ferric_reduct"/>
    <property type="match status" value="1"/>
</dbReference>
<evidence type="ECO:0000256" key="9">
    <source>
        <dbReference type="SAM" id="Phobius"/>
    </source>
</evidence>
<evidence type="ECO:0000256" key="4">
    <source>
        <dbReference type="ARBA" id="ARBA00022982"/>
    </source>
</evidence>
<evidence type="ECO:0000256" key="2">
    <source>
        <dbReference type="ARBA" id="ARBA00022448"/>
    </source>
</evidence>
<evidence type="ECO:0000313" key="14">
    <source>
        <dbReference type="Proteomes" id="UP000683417"/>
    </source>
</evidence>
<evidence type="ECO:0000256" key="5">
    <source>
        <dbReference type="ARBA" id="ARBA00022989"/>
    </source>
</evidence>
<dbReference type="Proteomes" id="UP000683417">
    <property type="component" value="Unassembled WGS sequence"/>
</dbReference>
<gene>
    <name evidence="13" type="ORF">BGTH12_LOCUS6552</name>
</gene>
<dbReference type="PANTHER" id="PTHR32361">
    <property type="entry name" value="FERRIC/CUPRIC REDUCTASE TRANSMEMBRANE COMPONENT"/>
    <property type="match status" value="1"/>
</dbReference>
<dbReference type="GO" id="GO:0005886">
    <property type="term" value="C:plasma membrane"/>
    <property type="evidence" value="ECO:0007669"/>
    <property type="project" value="TreeGrafter"/>
</dbReference>
<dbReference type="InterPro" id="IPR013112">
    <property type="entry name" value="FAD-bd_8"/>
</dbReference>
<keyword evidence="2" id="KW-0813">Transport</keyword>
<dbReference type="SFLD" id="SFLDS00052">
    <property type="entry name" value="Ferric_Reductase_Domain"/>
    <property type="match status" value="1"/>
</dbReference>
<dbReference type="Pfam" id="PF08022">
    <property type="entry name" value="FAD_binding_8"/>
    <property type="match status" value="1"/>
</dbReference>
<feature type="transmembrane region" description="Helical" evidence="9">
    <location>
        <begin position="84"/>
        <end position="106"/>
    </location>
</feature>
<feature type="transmembrane region" description="Helical" evidence="9">
    <location>
        <begin position="29"/>
        <end position="50"/>
    </location>
</feature>
<reference evidence="13" key="1">
    <citation type="submission" date="2020-10" db="EMBL/GenBank/DDBJ databases">
        <authorList>
            <person name="Muller C M."/>
        </authorList>
    </citation>
    <scope>NUCLEOTIDE SEQUENCE</scope>
    <source>
        <strain evidence="13">THUN-12</strain>
    </source>
</reference>
<keyword evidence="8 9" id="KW-0472">Membrane</keyword>
<sequence length="564" mass="62422">MADNTTAIASIKASKALLKKIRQQENEEAAVHFALGIAGIVSLFALVFWARDFYRHIELRGPVFRTLRKLIRCTRRGLINKVPLFQSAGHALAFLLYLAVAVSVATTNVKWDNLTGLAKRLGWLTVLNLALCVFLSLKNTPLAFLINQSHERLNGLHRVAGYSTIASALAHALIYFLNLKHMDRLTVLKEQPQIMGITAASCFLFIFLTATFLRKRQYEAFYIIHVTLTMMVLIMAGLHRRQIVTTKSSYILASTALIWGLDRTVRAVQLFYYSFNNDATIIPLCHGGTRVILRKAPKTIVPGDHCYIWLPGIRALETHPFTCMATNPLEFIVSAHNGFTKDLHICAQRDPGAMIKASIHGPYGVMGDLTSFNRVVFISGGSGVSFTSGLAVQLLHKLGNSRRTNIEFIWAMREKECAEWISTHLSILANSPLLTLNLFATRGQSNKYSSHTTVPSHFDILASDSKQSVAVLNKAKQSTQIVDSEKCGASLTTSPTVKTPYTIIQKRPDIAALISNAVDATLPTEQIAIVACGPDTMMSVVQRSVAKNIRPNGPTVEFFNEHFN</sequence>
<dbReference type="InterPro" id="IPR051410">
    <property type="entry name" value="Ferric/Cupric_Reductase"/>
</dbReference>
<feature type="transmembrane region" description="Helical" evidence="9">
    <location>
        <begin position="126"/>
        <end position="147"/>
    </location>
</feature>
<keyword evidence="3 9" id="KW-0812">Transmembrane</keyword>
<dbReference type="GO" id="GO:0000293">
    <property type="term" value="F:ferric-chelate reductase activity"/>
    <property type="evidence" value="ECO:0007669"/>
    <property type="project" value="UniProtKB-ARBA"/>
</dbReference>
<evidence type="ECO:0000259" key="12">
    <source>
        <dbReference type="Pfam" id="PF08030"/>
    </source>
</evidence>
<proteinExistence type="predicted"/>
<organism evidence="13 14">
    <name type="scientific">Blumeria graminis f. sp. triticale</name>
    <dbReference type="NCBI Taxonomy" id="1689686"/>
    <lineage>
        <taxon>Eukaryota</taxon>
        <taxon>Fungi</taxon>
        <taxon>Dikarya</taxon>
        <taxon>Ascomycota</taxon>
        <taxon>Pezizomycotina</taxon>
        <taxon>Leotiomycetes</taxon>
        <taxon>Erysiphales</taxon>
        <taxon>Erysiphaceae</taxon>
        <taxon>Blumeria</taxon>
    </lineage>
</organism>
<keyword evidence="4" id="KW-0249">Electron transport</keyword>
<dbReference type="InterPro" id="IPR013130">
    <property type="entry name" value="Fe3_Rdtase_TM_dom"/>
</dbReference>
<dbReference type="InterPro" id="IPR013121">
    <property type="entry name" value="Fe_red_NAD-bd_6"/>
</dbReference>
<keyword evidence="7" id="KW-0406">Ion transport</keyword>
<feature type="transmembrane region" description="Helical" evidence="9">
    <location>
        <begin position="159"/>
        <end position="179"/>
    </location>
</feature>
<dbReference type="CDD" id="cd06186">
    <property type="entry name" value="NOX_Duox_like_FAD_NADP"/>
    <property type="match status" value="1"/>
</dbReference>
<keyword evidence="5 9" id="KW-1133">Transmembrane helix</keyword>
<evidence type="ECO:0000259" key="10">
    <source>
        <dbReference type="Pfam" id="PF01794"/>
    </source>
</evidence>
<comment type="subcellular location">
    <subcellularLocation>
        <location evidence="1">Membrane</location>
        <topology evidence="1">Multi-pass membrane protein</topology>
    </subcellularLocation>
</comment>
<feature type="transmembrane region" description="Helical" evidence="9">
    <location>
        <begin position="220"/>
        <end position="238"/>
    </location>
</feature>
<evidence type="ECO:0000256" key="6">
    <source>
        <dbReference type="ARBA" id="ARBA00023002"/>
    </source>
</evidence>
<evidence type="ECO:0000256" key="3">
    <source>
        <dbReference type="ARBA" id="ARBA00022692"/>
    </source>
</evidence>
<dbReference type="GO" id="GO:0006879">
    <property type="term" value="P:intracellular iron ion homeostasis"/>
    <property type="evidence" value="ECO:0007669"/>
    <property type="project" value="TreeGrafter"/>
</dbReference>